<evidence type="ECO:0000256" key="2">
    <source>
        <dbReference type="ARBA" id="ARBA00022786"/>
    </source>
</evidence>
<proteinExistence type="inferred from homology"/>
<evidence type="ECO:0000256" key="1">
    <source>
        <dbReference type="ARBA" id="ARBA00022679"/>
    </source>
</evidence>
<keyword evidence="7" id="KW-1185">Reference proteome</keyword>
<accession>A0A9N9I8J2</accession>
<feature type="active site" description="Glycyl thioester intermediate" evidence="3">
    <location>
        <position position="78"/>
    </location>
</feature>
<dbReference type="EMBL" id="CAJVPY010011211">
    <property type="protein sequence ID" value="CAG8725193.1"/>
    <property type="molecule type" value="Genomic_DNA"/>
</dbReference>
<name>A0A9N9I8J2_9GLOM</name>
<dbReference type="InterPro" id="IPR016135">
    <property type="entry name" value="UBQ-conjugating_enzyme/RWD"/>
</dbReference>
<protein>
    <submittedName>
        <fullName evidence="6">4985_t:CDS:1</fullName>
    </submittedName>
</protein>
<feature type="non-terminal residue" evidence="6">
    <location>
        <position position="184"/>
    </location>
</feature>
<evidence type="ECO:0000313" key="6">
    <source>
        <dbReference type="EMBL" id="CAG8725193.1"/>
    </source>
</evidence>
<dbReference type="PROSITE" id="PS00183">
    <property type="entry name" value="UBC_1"/>
    <property type="match status" value="1"/>
</dbReference>
<dbReference type="InterPro" id="IPR000608">
    <property type="entry name" value="UBC"/>
</dbReference>
<evidence type="ECO:0000256" key="4">
    <source>
        <dbReference type="RuleBase" id="RU362109"/>
    </source>
</evidence>
<dbReference type="Pfam" id="PF00179">
    <property type="entry name" value="UQ_con"/>
    <property type="match status" value="1"/>
</dbReference>
<dbReference type="AlphaFoldDB" id="A0A9N9I8J2"/>
<dbReference type="SUPFAM" id="SSF54495">
    <property type="entry name" value="UBC-like"/>
    <property type="match status" value="1"/>
</dbReference>
<organism evidence="6 7">
    <name type="scientific">Dentiscutata erythropus</name>
    <dbReference type="NCBI Taxonomy" id="1348616"/>
    <lineage>
        <taxon>Eukaryota</taxon>
        <taxon>Fungi</taxon>
        <taxon>Fungi incertae sedis</taxon>
        <taxon>Mucoromycota</taxon>
        <taxon>Glomeromycotina</taxon>
        <taxon>Glomeromycetes</taxon>
        <taxon>Diversisporales</taxon>
        <taxon>Gigasporaceae</taxon>
        <taxon>Dentiscutata</taxon>
    </lineage>
</organism>
<gene>
    <name evidence="6" type="ORF">DERYTH_LOCUS14653</name>
</gene>
<feature type="domain" description="UBC core" evidence="5">
    <location>
        <begin position="1"/>
        <end position="140"/>
    </location>
</feature>
<sequence length="184" mass="21381">EIERLKNEPLPLGINIITSEEDIYHLNATIAGPIQSPYEGGVFKLDVLLTEQYPMAPPMIRFLTKVYHPNIDKFGTICLNILDVSWSPALRLRTTILSIQALLSYPNPYDPIEEDIGKLWIENEEEAIAIARDWTWEYARENNENHILTTTENYMQKKFLSSEEQLCQLKSFKKVFNEMDEMNT</sequence>
<dbReference type="PANTHER" id="PTHR24068">
    <property type="entry name" value="UBIQUITIN-CONJUGATING ENZYME E2"/>
    <property type="match status" value="1"/>
</dbReference>
<keyword evidence="4" id="KW-0067">ATP-binding</keyword>
<evidence type="ECO:0000313" key="7">
    <source>
        <dbReference type="Proteomes" id="UP000789405"/>
    </source>
</evidence>
<keyword evidence="4" id="KW-0547">Nucleotide-binding</keyword>
<dbReference type="OrthoDB" id="7851174at2759"/>
<evidence type="ECO:0000259" key="5">
    <source>
        <dbReference type="PROSITE" id="PS50127"/>
    </source>
</evidence>
<dbReference type="SMART" id="SM00212">
    <property type="entry name" value="UBCc"/>
    <property type="match status" value="1"/>
</dbReference>
<keyword evidence="2 4" id="KW-0833">Ubl conjugation pathway</keyword>
<dbReference type="PROSITE" id="PS50127">
    <property type="entry name" value="UBC_2"/>
    <property type="match status" value="1"/>
</dbReference>
<reference evidence="6" key="1">
    <citation type="submission" date="2021-06" db="EMBL/GenBank/DDBJ databases">
        <authorList>
            <person name="Kallberg Y."/>
            <person name="Tangrot J."/>
            <person name="Rosling A."/>
        </authorList>
    </citation>
    <scope>NUCLEOTIDE SEQUENCE</scope>
    <source>
        <strain evidence="6">MA453B</strain>
    </source>
</reference>
<keyword evidence="1" id="KW-0808">Transferase</keyword>
<evidence type="ECO:0000256" key="3">
    <source>
        <dbReference type="PROSITE-ProRule" id="PRU10133"/>
    </source>
</evidence>
<comment type="similarity">
    <text evidence="4">Belongs to the ubiquitin-conjugating enzyme family.</text>
</comment>
<dbReference type="GO" id="GO:0016740">
    <property type="term" value="F:transferase activity"/>
    <property type="evidence" value="ECO:0007669"/>
    <property type="project" value="UniProtKB-KW"/>
</dbReference>
<dbReference type="Proteomes" id="UP000789405">
    <property type="component" value="Unassembled WGS sequence"/>
</dbReference>
<dbReference type="GO" id="GO:0005524">
    <property type="term" value="F:ATP binding"/>
    <property type="evidence" value="ECO:0007669"/>
    <property type="project" value="UniProtKB-UniRule"/>
</dbReference>
<dbReference type="Gene3D" id="3.10.110.10">
    <property type="entry name" value="Ubiquitin Conjugating Enzyme"/>
    <property type="match status" value="1"/>
</dbReference>
<comment type="caution">
    <text evidence="6">The sequence shown here is derived from an EMBL/GenBank/DDBJ whole genome shotgun (WGS) entry which is preliminary data.</text>
</comment>
<dbReference type="InterPro" id="IPR023313">
    <property type="entry name" value="UBQ-conjugating_AS"/>
</dbReference>